<organism evidence="1 2">
    <name type="scientific">Moorena producens 3L</name>
    <dbReference type="NCBI Taxonomy" id="489825"/>
    <lineage>
        <taxon>Bacteria</taxon>
        <taxon>Bacillati</taxon>
        <taxon>Cyanobacteriota</taxon>
        <taxon>Cyanophyceae</taxon>
        <taxon>Coleofasciculales</taxon>
        <taxon>Coleofasciculaceae</taxon>
        <taxon>Moorena</taxon>
    </lineage>
</organism>
<sequence>MLARSRGDASGVFDLDTGKKAMQRGLGEAARSWGGSAVLGRQRGLGGFPHERLPWFPP</sequence>
<dbReference type="EMBL" id="GL890934">
    <property type="protein sequence ID" value="EGJ31612.1"/>
    <property type="molecule type" value="Genomic_DNA"/>
</dbReference>
<dbReference type="HOGENOM" id="CLU_2974464_0_0_3"/>
<dbReference type="AlphaFoldDB" id="F4XUQ9"/>
<protein>
    <submittedName>
        <fullName evidence="1">Uncharacterized protein</fullName>
    </submittedName>
</protein>
<name>F4XUQ9_9CYAN</name>
<dbReference type="Proteomes" id="UP000003959">
    <property type="component" value="Unassembled WGS sequence"/>
</dbReference>
<gene>
    <name evidence="1" type="ORF">LYNGBM3L_35940</name>
</gene>
<reference evidence="2" key="1">
    <citation type="journal article" date="2011" name="Proc. Natl. Acad. Sci. U.S.A.">
        <title>Genomic insights into the physiology and ecology of the marine filamentous cyanobacterium Lyngbya majuscula.</title>
        <authorList>
            <person name="Jones A.C."/>
            <person name="Monroe E.A."/>
            <person name="Podell S."/>
            <person name="Hess W.R."/>
            <person name="Klages S."/>
            <person name="Esquenazi E."/>
            <person name="Niessen S."/>
            <person name="Hoover H."/>
            <person name="Rothmann M."/>
            <person name="Lasken R.S."/>
            <person name="Yates J.R.III."/>
            <person name="Reinhardt R."/>
            <person name="Kube M."/>
            <person name="Burkart M.D."/>
            <person name="Allen E.E."/>
            <person name="Dorrestein P.C."/>
            <person name="Gerwick W.H."/>
            <person name="Gerwick L."/>
        </authorList>
    </citation>
    <scope>NUCLEOTIDE SEQUENCE [LARGE SCALE GENOMIC DNA]</scope>
    <source>
        <strain evidence="2">3L</strain>
    </source>
</reference>
<evidence type="ECO:0000313" key="2">
    <source>
        <dbReference type="Proteomes" id="UP000003959"/>
    </source>
</evidence>
<evidence type="ECO:0000313" key="1">
    <source>
        <dbReference type="EMBL" id="EGJ31612.1"/>
    </source>
</evidence>
<proteinExistence type="predicted"/>
<accession>F4XUQ9</accession>
<keyword evidence="2" id="KW-1185">Reference proteome</keyword>